<name>A0A2S0QAW1_NODSP</name>
<evidence type="ECO:0000313" key="3">
    <source>
        <dbReference type="Proteomes" id="UP000244056"/>
    </source>
</evidence>
<dbReference type="PANTHER" id="PTHR45947:SF3">
    <property type="entry name" value="SULFOQUINOVOSYL TRANSFERASE SQD2"/>
    <property type="match status" value="1"/>
</dbReference>
<dbReference type="RefSeq" id="WP_107806918.1">
    <property type="nucleotide sequence ID" value="NZ_CAWNZE010000001.1"/>
</dbReference>
<dbReference type="CDD" id="cd03801">
    <property type="entry name" value="GT4_PimA-like"/>
    <property type="match status" value="1"/>
</dbReference>
<evidence type="ECO:0000313" key="2">
    <source>
        <dbReference type="EMBL" id="AVZ31589.1"/>
    </source>
</evidence>
<proteinExistence type="predicted"/>
<dbReference type="Proteomes" id="UP000244056">
    <property type="component" value="Chromosome"/>
</dbReference>
<dbReference type="PANTHER" id="PTHR45947">
    <property type="entry name" value="SULFOQUINOVOSYL TRANSFERASE SQD2"/>
    <property type="match status" value="1"/>
</dbReference>
<protein>
    <submittedName>
        <fullName evidence="2">Alpha-monoglucosyldiacylglycerol synthase</fullName>
    </submittedName>
</protein>
<dbReference type="InterPro" id="IPR001296">
    <property type="entry name" value="Glyco_trans_1"/>
</dbReference>
<dbReference type="KEGG" id="nsp:BMF81_04445"/>
<dbReference type="AlphaFoldDB" id="A0A2S0QAW1"/>
<dbReference type="SUPFAM" id="SSF53756">
    <property type="entry name" value="UDP-Glycosyltransferase/glycogen phosphorylase"/>
    <property type="match status" value="1"/>
</dbReference>
<dbReference type="EMBL" id="CP020114">
    <property type="protein sequence ID" value="AVZ31589.1"/>
    <property type="molecule type" value="Genomic_DNA"/>
</dbReference>
<dbReference type="InterPro" id="IPR050194">
    <property type="entry name" value="Glycosyltransferase_grp1"/>
</dbReference>
<dbReference type="GO" id="GO:0016757">
    <property type="term" value="F:glycosyltransferase activity"/>
    <property type="evidence" value="ECO:0007669"/>
    <property type="project" value="InterPro"/>
</dbReference>
<feature type="domain" description="Glycosyl transferase family 1" evidence="1">
    <location>
        <begin position="191"/>
        <end position="338"/>
    </location>
</feature>
<evidence type="ECO:0000259" key="1">
    <source>
        <dbReference type="Pfam" id="PF00534"/>
    </source>
</evidence>
<sequence>MTCAYKNLKIAILFANYGPYHLARVASAYQAGKSRGWNVFGIELARSGEEYPWQTSVNNIPFKLITVCETSSYEKAPQFLLIQNLLKTLSQIKPDVLAIAGYSEPSMIAAFIWGKLNKKKLILLSESKADDASRKFLKEWLKKQIIHNYHAAVVGGKPHTRYLQNLGMNLSSIAGGYDVVNNLVFHPDTIRVLPSPVNHPYFLTINRFVAKKNIPFILEAYAEYRGKLGNLAWDLVLCGDGELRSQIEAQITQLNLNAHVHLPGFLQENEIMPYFAHAKCFIHASIQEQWGLVVNEAMAAGLPVLVSNRCGCYEDLIIEGVNGFGFNPACLSELVDLMINTTEGKYNLPQISQAALNHINQNFPIEKFGAGLLAAIDNIRA</sequence>
<gene>
    <name evidence="2" type="primary">mgs</name>
    <name evidence="2" type="ORF">BMF81_04445</name>
</gene>
<dbReference type="Gene3D" id="3.40.50.2000">
    <property type="entry name" value="Glycogen Phosphorylase B"/>
    <property type="match status" value="2"/>
</dbReference>
<dbReference type="GeneID" id="78019659"/>
<dbReference type="Pfam" id="PF00534">
    <property type="entry name" value="Glycos_transf_1"/>
    <property type="match status" value="1"/>
</dbReference>
<accession>A0A2S0QAW1</accession>
<reference evidence="2 3" key="1">
    <citation type="submission" date="2017-03" db="EMBL/GenBank/DDBJ databases">
        <title>Comparative genomics of the toxic Baltic Sea cyanobacteria Nodularia spumigena UHCC 0039 and its response on varying salinity.</title>
        <authorList>
            <person name="Teikari J.E."/>
        </authorList>
    </citation>
    <scope>NUCLEOTIDE SEQUENCE [LARGE SCALE GENOMIC DNA]</scope>
    <source>
        <strain evidence="2 3">UHCC 0039</strain>
    </source>
</reference>
<organism evidence="2 3">
    <name type="scientific">Nodularia spumigena UHCC 0039</name>
    <dbReference type="NCBI Taxonomy" id="1914872"/>
    <lineage>
        <taxon>Bacteria</taxon>
        <taxon>Bacillati</taxon>
        <taxon>Cyanobacteriota</taxon>
        <taxon>Cyanophyceae</taxon>
        <taxon>Nostocales</taxon>
        <taxon>Nodulariaceae</taxon>
        <taxon>Nodularia</taxon>
    </lineage>
</organism>